<accession>A0A438CIX3</accession>
<evidence type="ECO:0008006" key="3">
    <source>
        <dbReference type="Google" id="ProtNLM"/>
    </source>
</evidence>
<gene>
    <name evidence="1" type="ORF">CK203_103008</name>
</gene>
<comment type="caution">
    <text evidence="1">The sequence shown here is derived from an EMBL/GenBank/DDBJ whole genome shotgun (WGS) entry which is preliminary data.</text>
</comment>
<name>A0A438CIX3_VITVI</name>
<dbReference type="PANTHER" id="PTHR33710:SF71">
    <property type="entry name" value="ENDONUCLEASE_EXONUCLEASE_PHOSPHATASE DOMAIN-CONTAINING PROTEIN"/>
    <property type="match status" value="1"/>
</dbReference>
<reference evidence="1 2" key="1">
    <citation type="journal article" date="2018" name="PLoS Genet.">
        <title>Population sequencing reveals clonal diversity and ancestral inbreeding in the grapevine cultivar Chardonnay.</title>
        <authorList>
            <person name="Roach M.J."/>
            <person name="Johnson D.L."/>
            <person name="Bohlmann J."/>
            <person name="van Vuuren H.J."/>
            <person name="Jones S.J."/>
            <person name="Pretorius I.S."/>
            <person name="Schmidt S.A."/>
            <person name="Borneman A.R."/>
        </authorList>
    </citation>
    <scope>NUCLEOTIDE SEQUENCE [LARGE SCALE GENOMIC DNA]</scope>
    <source>
        <strain evidence="2">cv. Chardonnay</strain>
        <tissue evidence="1">Leaf</tissue>
    </source>
</reference>
<dbReference type="AlphaFoldDB" id="A0A438CIX3"/>
<dbReference type="PANTHER" id="PTHR33710">
    <property type="entry name" value="BNAC02G09200D PROTEIN"/>
    <property type="match status" value="1"/>
</dbReference>
<dbReference type="InterPro" id="IPR036691">
    <property type="entry name" value="Endo/exonu/phosph_ase_sf"/>
</dbReference>
<dbReference type="EMBL" id="QGNW01002204">
    <property type="protein sequence ID" value="RVW23170.1"/>
    <property type="molecule type" value="Genomic_DNA"/>
</dbReference>
<evidence type="ECO:0000313" key="2">
    <source>
        <dbReference type="Proteomes" id="UP000288805"/>
    </source>
</evidence>
<evidence type="ECO:0000313" key="1">
    <source>
        <dbReference type="EMBL" id="RVW23170.1"/>
    </source>
</evidence>
<sequence length="573" mass="64645">MESKSFEISVEEVGVKLKGVIVEKSRGLSAWIRFGDLSLWCLLEGEEACCRDEGLERWSKGWEEGGGGFSWIVREWGWEFFMLFCCGERREAVSLNLSQREGSSCGVGCFSGEVAILRWVICDALTKDLGVVRDAAWLQLKENEAHGREEYFRQSLVKEGMKIFAFGGAQCCLSLRTSKAEKVFARGSRRIKENLLQLVRWTTEEEDRILFGGFIAVDEGTACMANLQWTRILVKSVRRVLPEELHLVIGSTSFSFQLWWEVSPCYSLVVQRSCSSELGVLENKDDGGRRPKALIALDLAQAESEEEGEAFLSVGRAHVLLSRYKGEALREGCLCRVSDGVYGLWNGSWCVAGDFNVILNPEERNRFLINEEWDCQFSGSRQCVLPRQLSDHFPILLEGGGVRRGPSPFRFENIWLKVEEFKDLLKAWWEGETFMGGLQEEFGLGAAAILDEKEKTNRLSLEEMDVRREAREDFKKWVLLEEVLGDKNLGRINGVWNSKENGISEGIVNAFRSLLSNLGDWRPPLSRLQCETLQNVDAAALEVSFTEEEVYGALVGCSGDKAPRLDGFTMAFC</sequence>
<dbReference type="Proteomes" id="UP000288805">
    <property type="component" value="Unassembled WGS sequence"/>
</dbReference>
<proteinExistence type="predicted"/>
<protein>
    <recommendedName>
        <fullName evidence="3">DUF4283 domain-containing protein</fullName>
    </recommendedName>
</protein>
<dbReference type="SUPFAM" id="SSF56219">
    <property type="entry name" value="DNase I-like"/>
    <property type="match status" value="1"/>
</dbReference>
<organism evidence="1 2">
    <name type="scientific">Vitis vinifera</name>
    <name type="common">Grape</name>
    <dbReference type="NCBI Taxonomy" id="29760"/>
    <lineage>
        <taxon>Eukaryota</taxon>
        <taxon>Viridiplantae</taxon>
        <taxon>Streptophyta</taxon>
        <taxon>Embryophyta</taxon>
        <taxon>Tracheophyta</taxon>
        <taxon>Spermatophyta</taxon>
        <taxon>Magnoliopsida</taxon>
        <taxon>eudicotyledons</taxon>
        <taxon>Gunneridae</taxon>
        <taxon>Pentapetalae</taxon>
        <taxon>rosids</taxon>
        <taxon>Vitales</taxon>
        <taxon>Vitaceae</taxon>
        <taxon>Viteae</taxon>
        <taxon>Vitis</taxon>
    </lineage>
</organism>